<dbReference type="Proteomes" id="UP000435304">
    <property type="component" value="Unassembled WGS sequence"/>
</dbReference>
<evidence type="ECO:0000313" key="2">
    <source>
        <dbReference type="Proteomes" id="UP000435304"/>
    </source>
</evidence>
<gene>
    <name evidence="1" type="ORF">GC722_04430</name>
</gene>
<organism evidence="1 2">
    <name type="scientific">Auraticoccus cholistanensis</name>
    <dbReference type="NCBI Taxonomy" id="2656650"/>
    <lineage>
        <taxon>Bacteria</taxon>
        <taxon>Bacillati</taxon>
        <taxon>Actinomycetota</taxon>
        <taxon>Actinomycetes</taxon>
        <taxon>Propionibacteriales</taxon>
        <taxon>Propionibacteriaceae</taxon>
        <taxon>Auraticoccus</taxon>
    </lineage>
</organism>
<reference evidence="1 2" key="1">
    <citation type="submission" date="2019-12" db="EMBL/GenBank/DDBJ databases">
        <title>Auraticoccus cholistani sp. nov., an actinomycete isolated from soil of Cholistan desert.</title>
        <authorList>
            <person name="Cheema M.T."/>
        </authorList>
    </citation>
    <scope>NUCLEOTIDE SEQUENCE [LARGE SCALE GENOMIC DNA]</scope>
    <source>
        <strain evidence="1 2">F435</strain>
    </source>
</reference>
<protein>
    <submittedName>
        <fullName evidence="1">Uncharacterized protein</fullName>
    </submittedName>
</protein>
<accession>A0A6A9V0B0</accession>
<comment type="caution">
    <text evidence="1">The sequence shown here is derived from an EMBL/GenBank/DDBJ whole genome shotgun (WGS) entry which is preliminary data.</text>
</comment>
<dbReference type="AlphaFoldDB" id="A0A6A9V0B0"/>
<name>A0A6A9V0B0_9ACTN</name>
<keyword evidence="2" id="KW-1185">Reference proteome</keyword>
<proteinExistence type="predicted"/>
<dbReference type="EMBL" id="WPCU01000004">
    <property type="protein sequence ID" value="MVA75279.1"/>
    <property type="molecule type" value="Genomic_DNA"/>
</dbReference>
<evidence type="ECO:0000313" key="1">
    <source>
        <dbReference type="EMBL" id="MVA75279.1"/>
    </source>
</evidence>
<sequence>MTPHVLDSLRRGLAEGARRAEQEAAGALARLEAAGGTGEGPLLRLRVDALGRLLEVTFTHAVLTATPTAFTAAVQAAYRDACRAVQPLPGRPELAAAGAASTTPGSHAPAARAASAAAALPAWVLAGRDEGVEVELDGRGRLLLARAGTEALRAGPELLAARLTGAWRRAEGERTDRLRRALSGERA</sequence>
<dbReference type="RefSeq" id="WP_156608290.1">
    <property type="nucleotide sequence ID" value="NZ_WPCU01000004.1"/>
</dbReference>